<dbReference type="InterPro" id="IPR043917">
    <property type="entry name" value="DUF5753"/>
</dbReference>
<organism evidence="2 3">
    <name type="scientific">Actinokineospora xionganensis</name>
    <dbReference type="NCBI Taxonomy" id="2684470"/>
    <lineage>
        <taxon>Bacteria</taxon>
        <taxon>Bacillati</taxon>
        <taxon>Actinomycetota</taxon>
        <taxon>Actinomycetes</taxon>
        <taxon>Pseudonocardiales</taxon>
        <taxon>Pseudonocardiaceae</taxon>
        <taxon>Actinokineospora</taxon>
    </lineage>
</organism>
<comment type="caution">
    <text evidence="2">The sequence shown here is derived from an EMBL/GenBank/DDBJ whole genome shotgun (WGS) entry which is preliminary data.</text>
</comment>
<dbReference type="SMART" id="SM00530">
    <property type="entry name" value="HTH_XRE"/>
    <property type="match status" value="1"/>
</dbReference>
<protein>
    <submittedName>
        <fullName evidence="2">Helix-turn-helix domain-containing protein</fullName>
    </submittedName>
</protein>
<dbReference type="EMBL" id="JABVED010000027">
    <property type="protein sequence ID" value="MBC6451322.1"/>
    <property type="molecule type" value="Genomic_DNA"/>
</dbReference>
<name>A0ABR7LFB8_9PSEU</name>
<evidence type="ECO:0000313" key="2">
    <source>
        <dbReference type="EMBL" id="MBC6451322.1"/>
    </source>
</evidence>
<dbReference type="InterPro" id="IPR010982">
    <property type="entry name" value="Lambda_DNA-bd_dom_sf"/>
</dbReference>
<keyword evidence="3" id="KW-1185">Reference proteome</keyword>
<feature type="domain" description="HTH cro/C1-type" evidence="1">
    <location>
        <begin position="15"/>
        <end position="70"/>
    </location>
</feature>
<dbReference type="Pfam" id="PF19054">
    <property type="entry name" value="DUF5753"/>
    <property type="match status" value="1"/>
</dbReference>
<gene>
    <name evidence="2" type="ORF">GPZ80_29595</name>
</gene>
<dbReference type="SUPFAM" id="SSF47413">
    <property type="entry name" value="lambda repressor-like DNA-binding domains"/>
    <property type="match status" value="1"/>
</dbReference>
<dbReference type="RefSeq" id="WP_187224396.1">
    <property type="nucleotide sequence ID" value="NZ_JABVED010000027.1"/>
</dbReference>
<dbReference type="InterPro" id="IPR001387">
    <property type="entry name" value="Cro/C1-type_HTH"/>
</dbReference>
<dbReference type="CDD" id="cd00093">
    <property type="entry name" value="HTH_XRE"/>
    <property type="match status" value="1"/>
</dbReference>
<dbReference type="Gene3D" id="1.10.260.40">
    <property type="entry name" value="lambda repressor-like DNA-binding domains"/>
    <property type="match status" value="1"/>
</dbReference>
<evidence type="ECO:0000259" key="1">
    <source>
        <dbReference type="PROSITE" id="PS50943"/>
    </source>
</evidence>
<accession>A0ABR7LFB8</accession>
<proteinExistence type="predicted"/>
<dbReference type="PROSITE" id="PS50943">
    <property type="entry name" value="HTH_CROC1"/>
    <property type="match status" value="1"/>
</dbReference>
<sequence length="294" mass="32668">MISPYVRRQRLAVELRVLREAADLTHTELAKRIGQNRMKITRLENGHNVRDSQATVMRIIDELGVDGKRWTEIMAVARDASERGWWASFGQAMGARQALYADLEAGASAIAEFQPFIPGLLQTPEFAHQRQVAEAEIGPVTFQAERAVEARQTRQRMLRRPNGPAYEVVLDEIALRRLSAPPEVMAAQVEHMAGCARESKITVRVLPLAAAVRGYVTPRSAFSLYTYPDQGDPRVIAVDTVTTDVVLTSLTEDTQVTRYTNLYKRLRRAALSPRESVEFLVGVAAELAGKQGAS</sequence>
<reference evidence="2 3" key="1">
    <citation type="submission" date="2020-06" db="EMBL/GenBank/DDBJ databases">
        <title>Actinokineospora xiongansis sp. nov., isolated from soil of Baiyangdian.</title>
        <authorList>
            <person name="Zhang X."/>
        </authorList>
    </citation>
    <scope>NUCLEOTIDE SEQUENCE [LARGE SCALE GENOMIC DNA]</scope>
    <source>
        <strain evidence="2 3">HBU206404</strain>
    </source>
</reference>
<dbReference type="Pfam" id="PF13560">
    <property type="entry name" value="HTH_31"/>
    <property type="match status" value="1"/>
</dbReference>
<evidence type="ECO:0000313" key="3">
    <source>
        <dbReference type="Proteomes" id="UP000734823"/>
    </source>
</evidence>
<dbReference type="Proteomes" id="UP000734823">
    <property type="component" value="Unassembled WGS sequence"/>
</dbReference>